<dbReference type="Proteomes" id="UP000654482">
    <property type="component" value="Unassembled WGS sequence"/>
</dbReference>
<evidence type="ECO:0000256" key="4">
    <source>
        <dbReference type="ARBA" id="ARBA00023014"/>
    </source>
</evidence>
<evidence type="ECO:0000256" key="2">
    <source>
        <dbReference type="ARBA" id="ARBA00022723"/>
    </source>
</evidence>
<evidence type="ECO:0000313" key="10">
    <source>
        <dbReference type="EMBL" id="MBE9115349.1"/>
    </source>
</evidence>
<dbReference type="InterPro" id="IPR005805">
    <property type="entry name" value="Rieske_Fe-S_prot_C"/>
</dbReference>
<organism evidence="10 11">
    <name type="scientific">Lusitaniella coriacea LEGE 07157</name>
    <dbReference type="NCBI Taxonomy" id="945747"/>
    <lineage>
        <taxon>Bacteria</taxon>
        <taxon>Bacillati</taxon>
        <taxon>Cyanobacteriota</taxon>
        <taxon>Cyanophyceae</taxon>
        <taxon>Spirulinales</taxon>
        <taxon>Lusitaniellaceae</taxon>
        <taxon>Lusitaniella</taxon>
    </lineage>
</organism>
<feature type="signal peptide" evidence="8">
    <location>
        <begin position="1"/>
        <end position="24"/>
    </location>
</feature>
<dbReference type="CDD" id="cd03467">
    <property type="entry name" value="Rieske"/>
    <property type="match status" value="1"/>
</dbReference>
<name>A0A8J7AZ59_9CYAN</name>
<dbReference type="GO" id="GO:0016705">
    <property type="term" value="F:oxidoreductase activity, acting on paired donors, with incorporation or reduction of molecular oxygen"/>
    <property type="evidence" value="ECO:0007669"/>
    <property type="project" value="UniProtKB-ARBA"/>
</dbReference>
<keyword evidence="5" id="KW-1015">Disulfide bond</keyword>
<dbReference type="SUPFAM" id="SSF50022">
    <property type="entry name" value="ISP domain"/>
    <property type="match status" value="1"/>
</dbReference>
<evidence type="ECO:0000313" key="11">
    <source>
        <dbReference type="Proteomes" id="UP000654482"/>
    </source>
</evidence>
<dbReference type="InterPro" id="IPR014349">
    <property type="entry name" value="Rieske_Fe-S_prot"/>
</dbReference>
<evidence type="ECO:0000256" key="1">
    <source>
        <dbReference type="ARBA" id="ARBA00022714"/>
    </source>
</evidence>
<proteinExistence type="predicted"/>
<evidence type="ECO:0000256" key="7">
    <source>
        <dbReference type="SAM" id="MobiDB-lite"/>
    </source>
</evidence>
<dbReference type="PRINTS" id="PR00162">
    <property type="entry name" value="RIESKE"/>
</dbReference>
<dbReference type="PANTHER" id="PTHR10134">
    <property type="entry name" value="CYTOCHROME B-C1 COMPLEX SUBUNIT RIESKE, MITOCHONDRIAL"/>
    <property type="match status" value="1"/>
</dbReference>
<dbReference type="AlphaFoldDB" id="A0A8J7AZ59"/>
<feature type="domain" description="Rieske" evidence="9">
    <location>
        <begin position="54"/>
        <end position="151"/>
    </location>
</feature>
<keyword evidence="1" id="KW-0001">2Fe-2S</keyword>
<reference evidence="10" key="1">
    <citation type="submission" date="2020-10" db="EMBL/GenBank/DDBJ databases">
        <authorList>
            <person name="Castelo-Branco R."/>
            <person name="Eusebio N."/>
            <person name="Adriana R."/>
            <person name="Vieira A."/>
            <person name="Brugerolle De Fraissinette N."/>
            <person name="Rezende De Castro R."/>
            <person name="Schneider M.P."/>
            <person name="Vasconcelos V."/>
            <person name="Leao P.N."/>
        </authorList>
    </citation>
    <scope>NUCLEOTIDE SEQUENCE</scope>
    <source>
        <strain evidence="10">LEGE 07157</strain>
    </source>
</reference>
<keyword evidence="2" id="KW-0479">Metal-binding</keyword>
<dbReference type="Gene3D" id="2.102.10.10">
    <property type="entry name" value="Rieske [2Fe-2S] iron-sulphur domain"/>
    <property type="match status" value="1"/>
</dbReference>
<keyword evidence="3" id="KW-0408">Iron</keyword>
<dbReference type="PROSITE" id="PS51257">
    <property type="entry name" value="PROKAR_LIPOPROTEIN"/>
    <property type="match status" value="1"/>
</dbReference>
<evidence type="ECO:0000256" key="3">
    <source>
        <dbReference type="ARBA" id="ARBA00023004"/>
    </source>
</evidence>
<feature type="chain" id="PRO_5035230930" evidence="8">
    <location>
        <begin position="25"/>
        <end position="154"/>
    </location>
</feature>
<evidence type="ECO:0000259" key="9">
    <source>
        <dbReference type="PROSITE" id="PS51296"/>
    </source>
</evidence>
<dbReference type="GO" id="GO:0046872">
    <property type="term" value="F:metal ion binding"/>
    <property type="evidence" value="ECO:0007669"/>
    <property type="project" value="UniProtKB-KW"/>
</dbReference>
<comment type="cofactor">
    <cofactor evidence="6">
        <name>[2Fe-2S] cluster</name>
        <dbReference type="ChEBI" id="CHEBI:190135"/>
    </cofactor>
</comment>
<sequence>MDRRQFLTWVGVGTLASSLPVVLAACNPQKDTETASTPSPDNPEIDKSVRPDGFQAIGTVEELEQDGKIFDRATSAQPILVVRNPETNTITALNPTCTHAACTVELDAANQVLACPCHGSKFALDGKVLAKPAPEPLPVFETKQEENLVLVKVS</sequence>
<dbReference type="InterPro" id="IPR017941">
    <property type="entry name" value="Rieske_2Fe-2S"/>
</dbReference>
<accession>A0A8J7AZ59</accession>
<dbReference type="GO" id="GO:0051537">
    <property type="term" value="F:2 iron, 2 sulfur cluster binding"/>
    <property type="evidence" value="ECO:0007669"/>
    <property type="project" value="UniProtKB-KW"/>
</dbReference>
<dbReference type="GO" id="GO:0016020">
    <property type="term" value="C:membrane"/>
    <property type="evidence" value="ECO:0007669"/>
    <property type="project" value="InterPro"/>
</dbReference>
<feature type="region of interest" description="Disordered" evidence="7">
    <location>
        <begin position="30"/>
        <end position="52"/>
    </location>
</feature>
<dbReference type="RefSeq" id="WP_194028442.1">
    <property type="nucleotide sequence ID" value="NZ_JADEWZ010000006.1"/>
</dbReference>
<dbReference type="EMBL" id="JADEWZ010000006">
    <property type="protein sequence ID" value="MBE9115349.1"/>
    <property type="molecule type" value="Genomic_DNA"/>
</dbReference>
<dbReference type="InterPro" id="IPR036922">
    <property type="entry name" value="Rieske_2Fe-2S_sf"/>
</dbReference>
<gene>
    <name evidence="10" type="ORF">IQ249_05490</name>
</gene>
<protein>
    <submittedName>
        <fullName evidence="10">Ubiquinol-cytochrome c reductase iron-sulfur subunit</fullName>
    </submittedName>
</protein>
<dbReference type="Pfam" id="PF00355">
    <property type="entry name" value="Rieske"/>
    <property type="match status" value="1"/>
</dbReference>
<comment type="caution">
    <text evidence="10">The sequence shown here is derived from an EMBL/GenBank/DDBJ whole genome shotgun (WGS) entry which is preliminary data.</text>
</comment>
<evidence type="ECO:0000256" key="6">
    <source>
        <dbReference type="ARBA" id="ARBA00034078"/>
    </source>
</evidence>
<evidence type="ECO:0000256" key="5">
    <source>
        <dbReference type="ARBA" id="ARBA00023157"/>
    </source>
</evidence>
<evidence type="ECO:0000256" key="8">
    <source>
        <dbReference type="SAM" id="SignalP"/>
    </source>
</evidence>
<dbReference type="PROSITE" id="PS51296">
    <property type="entry name" value="RIESKE"/>
    <property type="match status" value="1"/>
</dbReference>
<keyword evidence="11" id="KW-1185">Reference proteome</keyword>
<dbReference type="GO" id="GO:0004497">
    <property type="term" value="F:monooxygenase activity"/>
    <property type="evidence" value="ECO:0007669"/>
    <property type="project" value="UniProtKB-ARBA"/>
</dbReference>
<keyword evidence="8" id="KW-0732">Signal</keyword>
<keyword evidence="4" id="KW-0411">Iron-sulfur</keyword>